<keyword evidence="2" id="KW-0812">Transmembrane</keyword>
<evidence type="ECO:0000259" key="3">
    <source>
        <dbReference type="Pfam" id="PF17684"/>
    </source>
</evidence>
<feature type="compositionally biased region" description="Pro residues" evidence="1">
    <location>
        <begin position="1"/>
        <end position="19"/>
    </location>
</feature>
<dbReference type="GO" id="GO:0007015">
    <property type="term" value="P:actin filament organization"/>
    <property type="evidence" value="ECO:0007669"/>
    <property type="project" value="InterPro"/>
</dbReference>
<dbReference type="GO" id="GO:0010119">
    <property type="term" value="P:regulation of stomatal movement"/>
    <property type="evidence" value="ECO:0007669"/>
    <property type="project" value="InterPro"/>
</dbReference>
<accession>A0A199VBJ3</accession>
<dbReference type="PANTHER" id="PTHR31172:SF3">
    <property type="entry name" value="STOMATAL CLOSURE-RELATED ACTIN-BINDING PROTEIN 1"/>
    <property type="match status" value="1"/>
</dbReference>
<feature type="transmembrane region" description="Helical" evidence="2">
    <location>
        <begin position="337"/>
        <end position="356"/>
    </location>
</feature>
<dbReference type="Pfam" id="PF17684">
    <property type="entry name" value="SCAB-PH"/>
    <property type="match status" value="1"/>
</dbReference>
<comment type="caution">
    <text evidence="4">The sequence shown here is derived from an EMBL/GenBank/DDBJ whole genome shotgun (WGS) entry which is preliminary data.</text>
</comment>
<dbReference type="Gene3D" id="2.30.29.140">
    <property type="match status" value="1"/>
</dbReference>
<proteinExistence type="predicted"/>
<gene>
    <name evidence="4" type="ORF">ACMD2_15018</name>
</gene>
<evidence type="ECO:0000313" key="5">
    <source>
        <dbReference type="Proteomes" id="UP000092600"/>
    </source>
</evidence>
<dbReference type="InterPro" id="IPR036392">
    <property type="entry name" value="PLAT/LH2_dom_sf"/>
</dbReference>
<dbReference type="Proteomes" id="UP000092600">
    <property type="component" value="Unassembled WGS sequence"/>
</dbReference>
<dbReference type="GO" id="GO:0003779">
    <property type="term" value="F:actin binding"/>
    <property type="evidence" value="ECO:0007669"/>
    <property type="project" value="InterPro"/>
</dbReference>
<dbReference type="PANTHER" id="PTHR31172">
    <property type="entry name" value="STOMATAL CLOSURE-RELATED ACTIN-BINDING PROTEIN 1"/>
    <property type="match status" value="1"/>
</dbReference>
<evidence type="ECO:0000313" key="4">
    <source>
        <dbReference type="EMBL" id="OAY74383.1"/>
    </source>
</evidence>
<dbReference type="STRING" id="4615.A0A199VBJ3"/>
<dbReference type="InterPro" id="IPR039640">
    <property type="entry name" value="SCAB"/>
</dbReference>
<dbReference type="InterPro" id="IPR009424">
    <property type="entry name" value="AGP16/20/22/41"/>
</dbReference>
<feature type="transmembrane region" description="Helical" evidence="2">
    <location>
        <begin position="376"/>
        <end position="393"/>
    </location>
</feature>
<feature type="compositionally biased region" description="Acidic residues" evidence="1">
    <location>
        <begin position="136"/>
        <end position="148"/>
    </location>
</feature>
<reference evidence="4 5" key="1">
    <citation type="journal article" date="2016" name="DNA Res.">
        <title>The draft genome of MD-2 pineapple using hybrid error correction of long reads.</title>
        <authorList>
            <person name="Redwan R.M."/>
            <person name="Saidin A."/>
            <person name="Kumar S.V."/>
        </authorList>
    </citation>
    <scope>NUCLEOTIDE SEQUENCE [LARGE SCALE GENOMIC DNA]</scope>
    <source>
        <strain evidence="5">cv. MD2</strain>
        <tissue evidence="4">Leaf</tissue>
    </source>
</reference>
<name>A0A199VBJ3_ANACO</name>
<dbReference type="EMBL" id="LSRQ01002432">
    <property type="protein sequence ID" value="OAY74383.1"/>
    <property type="molecule type" value="Genomic_DNA"/>
</dbReference>
<sequence length="394" mass="41864">MPHPLPSTPSPSLPSPSPPLSIQAASPLSRLGSLSAAVVEAAAAASSSPAEDLSAAASRVPAEPRRPCRLSLDVTDLYIRLPEALFPEADRSRSASPSRRAESESSSSSTSEDEEEEHESRRGCGGDQRGGGGEGGGEEEGDAGEDEGAGGAASPAPTVRRKSKEDFKDAIASHLDALADMIDRNVALELISIDVDPSESNLILQRKSKEDFKDAITGHLDALADMIGRNVVLELINTDVNPRLESYVEALSKKSDSEFNVVLTQAYGRDYASNSVHVFHVGKLRIKLRKGRSTKEKESYSASMQLCGVRGGGNAAAKAFQIASGQKLSRNMSLMRAYALFIITVAFISGSTRLAHGHSEATTVPVHRIDGNAIDQGIAYVLMLVALLITYFVH</sequence>
<keyword evidence="2" id="KW-0472">Membrane</keyword>
<feature type="domain" description="Stomatal closure-related actin-binding protein PH" evidence="3">
    <location>
        <begin position="256"/>
        <end position="327"/>
    </location>
</feature>
<dbReference type="AlphaFoldDB" id="A0A199VBJ3"/>
<protein>
    <submittedName>
        <fullName evidence="4">Stomatal closure-related actin-binding protein 1</fullName>
    </submittedName>
</protein>
<feature type="compositionally biased region" description="Gly residues" evidence="1">
    <location>
        <begin position="125"/>
        <end position="135"/>
    </location>
</feature>
<dbReference type="InterPro" id="IPR041144">
    <property type="entry name" value="SCAB-PH"/>
</dbReference>
<dbReference type="SUPFAM" id="SSF49723">
    <property type="entry name" value="Lipase/lipooxygenase domain (PLAT/LH2 domain)"/>
    <property type="match status" value="1"/>
</dbReference>
<feature type="region of interest" description="Disordered" evidence="1">
    <location>
        <begin position="89"/>
        <end position="165"/>
    </location>
</feature>
<organism evidence="4 5">
    <name type="scientific">Ananas comosus</name>
    <name type="common">Pineapple</name>
    <name type="synonym">Ananas ananas</name>
    <dbReference type="NCBI Taxonomy" id="4615"/>
    <lineage>
        <taxon>Eukaryota</taxon>
        <taxon>Viridiplantae</taxon>
        <taxon>Streptophyta</taxon>
        <taxon>Embryophyta</taxon>
        <taxon>Tracheophyta</taxon>
        <taxon>Spermatophyta</taxon>
        <taxon>Magnoliopsida</taxon>
        <taxon>Liliopsida</taxon>
        <taxon>Poales</taxon>
        <taxon>Bromeliaceae</taxon>
        <taxon>Bromelioideae</taxon>
        <taxon>Ananas</taxon>
    </lineage>
</organism>
<evidence type="ECO:0000256" key="2">
    <source>
        <dbReference type="SAM" id="Phobius"/>
    </source>
</evidence>
<feature type="region of interest" description="Disordered" evidence="1">
    <location>
        <begin position="44"/>
        <end position="73"/>
    </location>
</feature>
<dbReference type="Pfam" id="PF06376">
    <property type="entry name" value="AGP"/>
    <property type="match status" value="1"/>
</dbReference>
<keyword evidence="2" id="KW-1133">Transmembrane helix</keyword>
<evidence type="ECO:0000256" key="1">
    <source>
        <dbReference type="SAM" id="MobiDB-lite"/>
    </source>
</evidence>
<feature type="compositionally biased region" description="Low complexity" evidence="1">
    <location>
        <begin position="44"/>
        <end position="58"/>
    </location>
</feature>
<feature type="region of interest" description="Disordered" evidence="1">
    <location>
        <begin position="1"/>
        <end position="21"/>
    </location>
</feature>
<feature type="compositionally biased region" description="Basic and acidic residues" evidence="1">
    <location>
        <begin position="89"/>
        <end position="103"/>
    </location>
</feature>